<evidence type="ECO:0000256" key="7">
    <source>
        <dbReference type="ARBA" id="ARBA00022516"/>
    </source>
</evidence>
<keyword evidence="9 18" id="KW-0812">Transmembrane</keyword>
<dbReference type="PIRSF" id="PIRSF000847">
    <property type="entry name" value="Phos_ph_gly_syn"/>
    <property type="match status" value="1"/>
</dbReference>
<dbReference type="InterPro" id="IPR000462">
    <property type="entry name" value="CDP-OH_P_trans"/>
</dbReference>
<feature type="transmembrane region" description="Helical" evidence="18">
    <location>
        <begin position="29"/>
        <end position="46"/>
    </location>
</feature>
<dbReference type="Pfam" id="PF01066">
    <property type="entry name" value="CDP-OH_P_transf"/>
    <property type="match status" value="1"/>
</dbReference>
<keyword evidence="7" id="KW-0444">Lipid biosynthesis</keyword>
<evidence type="ECO:0000256" key="9">
    <source>
        <dbReference type="ARBA" id="ARBA00022692"/>
    </source>
</evidence>
<dbReference type="GO" id="GO:0016020">
    <property type="term" value="C:membrane"/>
    <property type="evidence" value="ECO:0007669"/>
    <property type="project" value="UniProtKB-SubCell"/>
</dbReference>
<dbReference type="InterPro" id="IPR050324">
    <property type="entry name" value="CDP-alcohol_PTase-I"/>
</dbReference>
<evidence type="ECO:0000256" key="16">
    <source>
        <dbReference type="NCBIfam" id="TIGR00560"/>
    </source>
</evidence>
<evidence type="ECO:0000256" key="14">
    <source>
        <dbReference type="ARBA" id="ARBA00023264"/>
    </source>
</evidence>
<keyword evidence="10 18" id="KW-1133">Transmembrane helix</keyword>
<comment type="pathway">
    <text evidence="2">Phospholipid metabolism; phosphatidylglycerol biosynthesis; phosphatidylglycerol from CDP-diacylglycerol: step 1/2.</text>
</comment>
<comment type="catalytic activity">
    <reaction evidence="15">
        <text>a CDP-1,2-diacyl-sn-glycerol + sn-glycerol 3-phosphate = a 1,2-diacyl-sn-glycero-3-phospho-(1'-sn-glycero-3'-phosphate) + CMP + H(+)</text>
        <dbReference type="Rhea" id="RHEA:12593"/>
        <dbReference type="ChEBI" id="CHEBI:15378"/>
        <dbReference type="ChEBI" id="CHEBI:57597"/>
        <dbReference type="ChEBI" id="CHEBI:58332"/>
        <dbReference type="ChEBI" id="CHEBI:60110"/>
        <dbReference type="ChEBI" id="CHEBI:60377"/>
        <dbReference type="EC" id="2.7.8.5"/>
    </reaction>
</comment>
<dbReference type="GO" id="GO:0008444">
    <property type="term" value="F:CDP-diacylglycerol-glycerol-3-phosphate 3-phosphatidyltransferase activity"/>
    <property type="evidence" value="ECO:0007669"/>
    <property type="project" value="UniProtKB-UniRule"/>
</dbReference>
<dbReference type="Gene3D" id="1.20.120.1760">
    <property type="match status" value="1"/>
</dbReference>
<keyword evidence="8 17" id="KW-0808">Transferase</keyword>
<dbReference type="GO" id="GO:0046474">
    <property type="term" value="P:glycerophospholipid biosynthetic process"/>
    <property type="evidence" value="ECO:0007669"/>
    <property type="project" value="TreeGrafter"/>
</dbReference>
<dbReference type="KEGG" id="mmyr:MXMO3_01281"/>
<keyword evidence="13" id="KW-0594">Phospholipid biosynthesis</keyword>
<feature type="transmembrane region" description="Helical" evidence="18">
    <location>
        <begin position="128"/>
        <end position="148"/>
    </location>
</feature>
<evidence type="ECO:0000256" key="11">
    <source>
        <dbReference type="ARBA" id="ARBA00023098"/>
    </source>
</evidence>
<keyword evidence="20" id="KW-1185">Reference proteome</keyword>
<evidence type="ECO:0000256" key="17">
    <source>
        <dbReference type="RuleBase" id="RU003750"/>
    </source>
</evidence>
<evidence type="ECO:0000256" key="15">
    <source>
        <dbReference type="ARBA" id="ARBA00048586"/>
    </source>
</evidence>
<evidence type="ECO:0000256" key="8">
    <source>
        <dbReference type="ARBA" id="ARBA00022679"/>
    </source>
</evidence>
<sequence length="184" mass="20179">MNLPNLLTIFRIVAIPAIIWLVFIDNNVARQVAFALYVVACITDYFDGYLARKMNIVSDLGRMLDPIADKLLVGTLLIAFAYTGEFNQIETWLAIAIMFREIAVAGLREYLGNAQITVHVSKLAKYKTTLQLVALGIFMLVPLVPSVASAANGLLWVATLLTVYTGYEYFAGAWPKLTAGASGK</sequence>
<dbReference type="InterPro" id="IPR043130">
    <property type="entry name" value="CDP-OH_PTrfase_TM_dom"/>
</dbReference>
<dbReference type="RefSeq" id="WP_051213543.1">
    <property type="nucleotide sequence ID" value="NZ_CP021330.1"/>
</dbReference>
<evidence type="ECO:0000256" key="2">
    <source>
        <dbReference type="ARBA" id="ARBA00005042"/>
    </source>
</evidence>
<evidence type="ECO:0000313" key="20">
    <source>
        <dbReference type="Proteomes" id="UP000258927"/>
    </source>
</evidence>
<dbReference type="InterPro" id="IPR004570">
    <property type="entry name" value="Phosphatidylglycerol_P_synth"/>
</dbReference>
<keyword evidence="11" id="KW-0443">Lipid metabolism</keyword>
<dbReference type="EMBL" id="CP021330">
    <property type="protein sequence ID" value="AVX03812.1"/>
    <property type="molecule type" value="Genomic_DNA"/>
</dbReference>
<dbReference type="STRING" id="1122213.GCA_000423365_01515"/>
<keyword evidence="12 18" id="KW-0472">Membrane</keyword>
<gene>
    <name evidence="19" type="ORF">MXMO3_01281</name>
</gene>
<evidence type="ECO:0000256" key="13">
    <source>
        <dbReference type="ARBA" id="ARBA00023209"/>
    </source>
</evidence>
<evidence type="ECO:0000256" key="3">
    <source>
        <dbReference type="ARBA" id="ARBA00005189"/>
    </source>
</evidence>
<dbReference type="EC" id="2.7.8.5" evidence="5 16"/>
<evidence type="ECO:0000256" key="1">
    <source>
        <dbReference type="ARBA" id="ARBA00004141"/>
    </source>
</evidence>
<evidence type="ECO:0000313" key="19">
    <source>
        <dbReference type="EMBL" id="AVX03812.1"/>
    </source>
</evidence>
<organism evidence="19 20">
    <name type="scientific">Maritalea myrionectae</name>
    <dbReference type="NCBI Taxonomy" id="454601"/>
    <lineage>
        <taxon>Bacteria</taxon>
        <taxon>Pseudomonadati</taxon>
        <taxon>Pseudomonadota</taxon>
        <taxon>Alphaproteobacteria</taxon>
        <taxon>Hyphomicrobiales</taxon>
        <taxon>Devosiaceae</taxon>
        <taxon>Maritalea</taxon>
    </lineage>
</organism>
<dbReference type="PANTHER" id="PTHR14269">
    <property type="entry name" value="CDP-DIACYLGLYCEROL--GLYCEROL-3-PHOSPHATE 3-PHOSPHATIDYLTRANSFERASE-RELATED"/>
    <property type="match status" value="1"/>
</dbReference>
<dbReference type="Proteomes" id="UP000258927">
    <property type="component" value="Chromosome"/>
</dbReference>
<dbReference type="AlphaFoldDB" id="A0A2R4MCS5"/>
<accession>A0A2R4MCS5</accession>
<evidence type="ECO:0000256" key="4">
    <source>
        <dbReference type="ARBA" id="ARBA00010441"/>
    </source>
</evidence>
<evidence type="ECO:0000256" key="5">
    <source>
        <dbReference type="ARBA" id="ARBA00013170"/>
    </source>
</evidence>
<feature type="transmembrane region" description="Helical" evidence="18">
    <location>
        <begin position="7"/>
        <end position="23"/>
    </location>
</feature>
<protein>
    <recommendedName>
        <fullName evidence="6 16">CDP-diacylglycerol--glycerol-3-phosphate 3-phosphatidyltransferase</fullName>
        <ecNumber evidence="5 16">2.7.8.5</ecNumber>
    </recommendedName>
</protein>
<keyword evidence="14" id="KW-1208">Phospholipid metabolism</keyword>
<dbReference type="PANTHER" id="PTHR14269:SF62">
    <property type="entry name" value="CDP-DIACYLGLYCEROL--GLYCEROL-3-PHOSPHATE 3-PHOSPHATIDYLTRANSFERASE 1, CHLOROPLASTIC"/>
    <property type="match status" value="1"/>
</dbReference>
<name>A0A2R4MCS5_9HYPH</name>
<evidence type="ECO:0000256" key="18">
    <source>
        <dbReference type="SAM" id="Phobius"/>
    </source>
</evidence>
<comment type="pathway">
    <text evidence="3">Lipid metabolism.</text>
</comment>
<dbReference type="PROSITE" id="PS00379">
    <property type="entry name" value="CDP_ALCOHOL_P_TRANSF"/>
    <property type="match status" value="1"/>
</dbReference>
<dbReference type="NCBIfam" id="TIGR00560">
    <property type="entry name" value="pgsA"/>
    <property type="match status" value="1"/>
</dbReference>
<evidence type="ECO:0000256" key="10">
    <source>
        <dbReference type="ARBA" id="ARBA00022989"/>
    </source>
</evidence>
<comment type="similarity">
    <text evidence="4 17">Belongs to the CDP-alcohol phosphatidyltransferase class-I family.</text>
</comment>
<proteinExistence type="inferred from homology"/>
<reference evidence="19 20" key="1">
    <citation type="submission" date="2017-05" db="EMBL/GenBank/DDBJ databases">
        <title>Genome Analysis of Maritalea myrionectae HL2708#5.</title>
        <authorList>
            <consortium name="Cotde Inc.-PKNU"/>
            <person name="Jang D."/>
            <person name="Oh H.-M."/>
        </authorList>
    </citation>
    <scope>NUCLEOTIDE SEQUENCE [LARGE SCALE GENOMIC DNA]</scope>
    <source>
        <strain evidence="19 20">HL2708#5</strain>
    </source>
</reference>
<comment type="subcellular location">
    <subcellularLocation>
        <location evidence="1">Membrane</location>
        <topology evidence="1">Multi-pass membrane protein</topology>
    </subcellularLocation>
</comment>
<evidence type="ECO:0000256" key="6">
    <source>
        <dbReference type="ARBA" id="ARBA00014944"/>
    </source>
</evidence>
<evidence type="ECO:0000256" key="12">
    <source>
        <dbReference type="ARBA" id="ARBA00023136"/>
    </source>
</evidence>
<dbReference type="InterPro" id="IPR048254">
    <property type="entry name" value="CDP_ALCOHOL_P_TRANSF_CS"/>
</dbReference>